<dbReference type="PANTHER" id="PTHR43792">
    <property type="entry name" value="GNAT FAMILY, PUTATIVE (AFU_ORTHOLOGUE AFUA_3G00765)-RELATED-RELATED"/>
    <property type="match status" value="1"/>
</dbReference>
<gene>
    <name evidence="2" type="ORF">DW927_07450</name>
</gene>
<evidence type="ECO:0000313" key="2">
    <source>
        <dbReference type="EMBL" id="RHA67971.1"/>
    </source>
</evidence>
<dbReference type="RefSeq" id="WP_118209079.1">
    <property type="nucleotide sequence ID" value="NZ_QSFP01000006.1"/>
</dbReference>
<dbReference type="AlphaFoldDB" id="A0A3R6A8I5"/>
<protein>
    <submittedName>
        <fullName evidence="2">N-acetyltransferase</fullName>
    </submittedName>
</protein>
<evidence type="ECO:0000259" key="1">
    <source>
        <dbReference type="PROSITE" id="PS51186"/>
    </source>
</evidence>
<dbReference type="PANTHER" id="PTHR43792:SF1">
    <property type="entry name" value="N-ACETYLTRANSFERASE DOMAIN-CONTAINING PROTEIN"/>
    <property type="match status" value="1"/>
</dbReference>
<dbReference type="InterPro" id="IPR051531">
    <property type="entry name" value="N-acetyltransferase"/>
</dbReference>
<dbReference type="PROSITE" id="PS51186">
    <property type="entry name" value="GNAT"/>
    <property type="match status" value="1"/>
</dbReference>
<feature type="domain" description="N-acetyltransferase" evidence="1">
    <location>
        <begin position="1"/>
        <end position="86"/>
    </location>
</feature>
<dbReference type="CDD" id="cd04301">
    <property type="entry name" value="NAT_SF"/>
    <property type="match status" value="1"/>
</dbReference>
<name>A0A3R6A8I5_9FIRM</name>
<dbReference type="InterPro" id="IPR000182">
    <property type="entry name" value="GNAT_dom"/>
</dbReference>
<proteinExistence type="predicted"/>
<dbReference type="InterPro" id="IPR016181">
    <property type="entry name" value="Acyl_CoA_acyltransferase"/>
</dbReference>
<sequence>MRERGYTEEIYEIGYGFLDQYQGKGYAKESLLAIFDYMKEQGVKKIYAGTAKNNLLSVGLLNSVGFQLVGTQRISFHKDSEGNDIYFEGGNFVKELC</sequence>
<accession>A0A3R6A8I5</accession>
<reference evidence="2 3" key="1">
    <citation type="submission" date="2018-08" db="EMBL/GenBank/DDBJ databases">
        <title>A genome reference for cultivated species of the human gut microbiota.</title>
        <authorList>
            <person name="Zou Y."/>
            <person name="Xue W."/>
            <person name="Luo G."/>
        </authorList>
    </citation>
    <scope>NUCLEOTIDE SEQUENCE [LARGE SCALE GENOMIC DNA]</scope>
    <source>
        <strain evidence="2 3">AM43-11</strain>
    </source>
</reference>
<dbReference type="Proteomes" id="UP000284465">
    <property type="component" value="Unassembled WGS sequence"/>
</dbReference>
<dbReference type="GO" id="GO:0016747">
    <property type="term" value="F:acyltransferase activity, transferring groups other than amino-acyl groups"/>
    <property type="evidence" value="ECO:0007669"/>
    <property type="project" value="InterPro"/>
</dbReference>
<comment type="caution">
    <text evidence="2">The sequence shown here is derived from an EMBL/GenBank/DDBJ whole genome shotgun (WGS) entry which is preliminary data.</text>
</comment>
<evidence type="ECO:0000313" key="3">
    <source>
        <dbReference type="Proteomes" id="UP000284465"/>
    </source>
</evidence>
<keyword evidence="2" id="KW-0808">Transferase</keyword>
<dbReference type="Gene3D" id="3.40.630.30">
    <property type="match status" value="1"/>
</dbReference>
<dbReference type="SUPFAM" id="SSF55729">
    <property type="entry name" value="Acyl-CoA N-acyltransferases (Nat)"/>
    <property type="match status" value="1"/>
</dbReference>
<organism evidence="2 3">
    <name type="scientific">Roseburia intestinalis</name>
    <dbReference type="NCBI Taxonomy" id="166486"/>
    <lineage>
        <taxon>Bacteria</taxon>
        <taxon>Bacillati</taxon>
        <taxon>Bacillota</taxon>
        <taxon>Clostridia</taxon>
        <taxon>Lachnospirales</taxon>
        <taxon>Lachnospiraceae</taxon>
        <taxon>Roseburia</taxon>
    </lineage>
</organism>
<dbReference type="EMBL" id="QSFP01000006">
    <property type="protein sequence ID" value="RHA67971.1"/>
    <property type="molecule type" value="Genomic_DNA"/>
</dbReference>
<dbReference type="Pfam" id="PF13302">
    <property type="entry name" value="Acetyltransf_3"/>
    <property type="match status" value="1"/>
</dbReference>